<feature type="domain" description="UspA" evidence="2">
    <location>
        <begin position="156"/>
        <end position="278"/>
    </location>
</feature>
<evidence type="ECO:0000259" key="2">
    <source>
        <dbReference type="Pfam" id="PF00582"/>
    </source>
</evidence>
<dbReference type="RefSeq" id="WP_037461652.1">
    <property type="nucleotide sequence ID" value="NZ_AVFL01000060.1"/>
</dbReference>
<comment type="caution">
    <text evidence="3">The sequence shown here is derived from an EMBL/GenBank/DDBJ whole genome shotgun (WGS) entry which is preliminary data.</text>
</comment>
<evidence type="ECO:0000313" key="4">
    <source>
        <dbReference type="Proteomes" id="UP000019486"/>
    </source>
</evidence>
<dbReference type="InterPro" id="IPR006016">
    <property type="entry name" value="UspA"/>
</dbReference>
<dbReference type="SUPFAM" id="SSF52402">
    <property type="entry name" value="Adenine nucleotide alpha hydrolases-like"/>
    <property type="match status" value="2"/>
</dbReference>
<reference evidence="3 4" key="1">
    <citation type="submission" date="2013-08" db="EMBL/GenBank/DDBJ databases">
        <title>The genome sequence of Skermanella stibiiresistens.</title>
        <authorList>
            <person name="Zhu W."/>
            <person name="Wang G."/>
        </authorList>
    </citation>
    <scope>NUCLEOTIDE SEQUENCE [LARGE SCALE GENOMIC DNA]</scope>
    <source>
        <strain evidence="3 4">SB22</strain>
    </source>
</reference>
<dbReference type="Gene3D" id="3.40.50.12370">
    <property type="match status" value="1"/>
</dbReference>
<dbReference type="STRING" id="1385369.N825_32290"/>
<dbReference type="AlphaFoldDB" id="W9GWS2"/>
<dbReference type="EMBL" id="AVFL01000060">
    <property type="protein sequence ID" value="EWY35933.1"/>
    <property type="molecule type" value="Genomic_DNA"/>
</dbReference>
<dbReference type="CDD" id="cd00293">
    <property type="entry name" value="USP-like"/>
    <property type="match status" value="1"/>
</dbReference>
<feature type="domain" description="UspA" evidence="2">
    <location>
        <begin position="4"/>
        <end position="116"/>
    </location>
</feature>
<comment type="similarity">
    <text evidence="1">Belongs to the universal stress protein A family.</text>
</comment>
<dbReference type="PATRIC" id="fig|1385369.3.peg.7037"/>
<accession>W9GWS2</accession>
<dbReference type="Proteomes" id="UP000019486">
    <property type="component" value="Unassembled WGS sequence"/>
</dbReference>
<keyword evidence="4" id="KW-1185">Reference proteome</keyword>
<dbReference type="PANTHER" id="PTHR46268:SF15">
    <property type="entry name" value="UNIVERSAL STRESS PROTEIN HP_0031"/>
    <property type="match status" value="1"/>
</dbReference>
<dbReference type="PANTHER" id="PTHR46268">
    <property type="entry name" value="STRESS RESPONSE PROTEIN NHAX"/>
    <property type="match status" value="1"/>
</dbReference>
<organism evidence="3 4">
    <name type="scientific">Skermanella stibiiresistens SB22</name>
    <dbReference type="NCBI Taxonomy" id="1385369"/>
    <lineage>
        <taxon>Bacteria</taxon>
        <taxon>Pseudomonadati</taxon>
        <taxon>Pseudomonadota</taxon>
        <taxon>Alphaproteobacteria</taxon>
        <taxon>Rhodospirillales</taxon>
        <taxon>Azospirillaceae</taxon>
        <taxon>Skermanella</taxon>
    </lineage>
</organism>
<protein>
    <recommendedName>
        <fullName evidence="2">UspA domain-containing protein</fullName>
    </recommendedName>
</protein>
<dbReference type="PRINTS" id="PR01438">
    <property type="entry name" value="UNVRSLSTRESS"/>
</dbReference>
<gene>
    <name evidence="3" type="ORF">N825_32290</name>
</gene>
<dbReference type="Pfam" id="PF00582">
    <property type="entry name" value="Usp"/>
    <property type="match status" value="2"/>
</dbReference>
<proteinExistence type="inferred from homology"/>
<dbReference type="InterPro" id="IPR006015">
    <property type="entry name" value="Universal_stress_UspA"/>
</dbReference>
<evidence type="ECO:0000313" key="3">
    <source>
        <dbReference type="EMBL" id="EWY35933.1"/>
    </source>
</evidence>
<sequence length="280" mass="29795">MTIKDLLVHIDQTKASQVRLEAGLRLAERFGAHLTALYLAAEPFVRSMAGYHLPADVVREHLRHAEAEADPVFAAARQAAEQRGVDLETRLETGSLDRLPAILARIARNADLIVVGEPNPAESGTDETALVEAAFMDTGRPALVIPYLGAKALPPERVLVAWDGSREAARAVHDALPLLRLAAEVVILIVDAGKHGPRFGPQPGAGILAHLGRHGVAARVKAVESGGAAIAGLILAQADAEKADLVIMGGYGHSRLREMILGGVTRHMLERMSVPVLFAH</sequence>
<name>W9GWS2_9PROT</name>
<evidence type="ECO:0000256" key="1">
    <source>
        <dbReference type="ARBA" id="ARBA00008791"/>
    </source>
</evidence>